<dbReference type="Proteomes" id="UP001066276">
    <property type="component" value="Chromosome 4_2"/>
</dbReference>
<proteinExistence type="predicted"/>
<feature type="compositionally biased region" description="Basic and acidic residues" evidence="1">
    <location>
        <begin position="139"/>
        <end position="150"/>
    </location>
</feature>
<keyword evidence="3" id="KW-1185">Reference proteome</keyword>
<gene>
    <name evidence="2" type="ORF">NDU88_006557</name>
</gene>
<dbReference type="AlphaFoldDB" id="A0AAV7SQ01"/>
<organism evidence="2 3">
    <name type="scientific">Pleurodeles waltl</name>
    <name type="common">Iberian ribbed newt</name>
    <dbReference type="NCBI Taxonomy" id="8319"/>
    <lineage>
        <taxon>Eukaryota</taxon>
        <taxon>Metazoa</taxon>
        <taxon>Chordata</taxon>
        <taxon>Craniata</taxon>
        <taxon>Vertebrata</taxon>
        <taxon>Euteleostomi</taxon>
        <taxon>Amphibia</taxon>
        <taxon>Batrachia</taxon>
        <taxon>Caudata</taxon>
        <taxon>Salamandroidea</taxon>
        <taxon>Salamandridae</taxon>
        <taxon>Pleurodelinae</taxon>
        <taxon>Pleurodeles</taxon>
    </lineage>
</organism>
<comment type="caution">
    <text evidence="2">The sequence shown here is derived from an EMBL/GenBank/DDBJ whole genome shotgun (WGS) entry which is preliminary data.</text>
</comment>
<protein>
    <submittedName>
        <fullName evidence="2">Uncharacterized protein</fullName>
    </submittedName>
</protein>
<feature type="compositionally biased region" description="Basic and acidic residues" evidence="1">
    <location>
        <begin position="157"/>
        <end position="170"/>
    </location>
</feature>
<accession>A0AAV7SQ01</accession>
<evidence type="ECO:0000313" key="3">
    <source>
        <dbReference type="Proteomes" id="UP001066276"/>
    </source>
</evidence>
<reference evidence="2" key="1">
    <citation type="journal article" date="2022" name="bioRxiv">
        <title>Sequencing and chromosome-scale assembly of the giantPleurodeles waltlgenome.</title>
        <authorList>
            <person name="Brown T."/>
            <person name="Elewa A."/>
            <person name="Iarovenko S."/>
            <person name="Subramanian E."/>
            <person name="Araus A.J."/>
            <person name="Petzold A."/>
            <person name="Susuki M."/>
            <person name="Suzuki K.-i.T."/>
            <person name="Hayashi T."/>
            <person name="Toyoda A."/>
            <person name="Oliveira C."/>
            <person name="Osipova E."/>
            <person name="Leigh N.D."/>
            <person name="Simon A."/>
            <person name="Yun M.H."/>
        </authorList>
    </citation>
    <scope>NUCLEOTIDE SEQUENCE</scope>
    <source>
        <strain evidence="2">20211129_DDA</strain>
        <tissue evidence="2">Liver</tissue>
    </source>
</reference>
<sequence>MCGCEVCCCRGRQFLGTQDMIVYLQRRVHEARCCGAHHTRAERTGTREVSPGAAESGWVSLLDLQPRCDPPPPQVAAPGPGPVTGRIVMVSGLLVMMGDVRDPHPKRPLPAPALPETARRPAGQTRVSEGGKRQPRRVPRLEERAQEASRGKSVSEVYRDSQERAREASRRGSVNEA</sequence>
<name>A0AAV7SQ01_PLEWA</name>
<evidence type="ECO:0000256" key="1">
    <source>
        <dbReference type="SAM" id="MobiDB-lite"/>
    </source>
</evidence>
<dbReference type="EMBL" id="JANPWB010000008">
    <property type="protein sequence ID" value="KAJ1166148.1"/>
    <property type="molecule type" value="Genomic_DNA"/>
</dbReference>
<feature type="region of interest" description="Disordered" evidence="1">
    <location>
        <begin position="99"/>
        <end position="177"/>
    </location>
</feature>
<evidence type="ECO:0000313" key="2">
    <source>
        <dbReference type="EMBL" id="KAJ1166148.1"/>
    </source>
</evidence>